<dbReference type="InterPro" id="IPR031475">
    <property type="entry name" value="NBD_C"/>
</dbReference>
<dbReference type="InterPro" id="IPR037051">
    <property type="entry name" value="4-carb_acid_sugar_kinase_N_sf"/>
</dbReference>
<comment type="similarity">
    <text evidence="1">Belongs to the four-carbon acid sugar kinase family.</text>
</comment>
<protein>
    <submittedName>
        <fullName evidence="9">Four-carbon acid sugar kinase family protein</fullName>
    </submittedName>
</protein>
<evidence type="ECO:0000256" key="5">
    <source>
        <dbReference type="ARBA" id="ARBA00022840"/>
    </source>
</evidence>
<gene>
    <name evidence="9" type="ORF">EP867_18295</name>
</gene>
<evidence type="ECO:0000256" key="6">
    <source>
        <dbReference type="ARBA" id="ARBA00023277"/>
    </source>
</evidence>
<reference evidence="9 10" key="1">
    <citation type="journal article" date="2015" name="Int. J. Syst. Evol. Microbiol.">
        <title>Gemmobacter intermedius sp. nov., isolated from a white stork (Ciconia ciconia).</title>
        <authorList>
            <person name="Kampfer P."/>
            <person name="Jerzak L."/>
            <person name="Wilharm G."/>
            <person name="Golke J."/>
            <person name="Busse H.J."/>
            <person name="Glaeser S.P."/>
        </authorList>
    </citation>
    <scope>NUCLEOTIDE SEQUENCE [LARGE SCALE GENOMIC DNA]</scope>
    <source>
        <strain evidence="9 10">119/4</strain>
    </source>
</reference>
<evidence type="ECO:0000259" key="7">
    <source>
        <dbReference type="Pfam" id="PF07005"/>
    </source>
</evidence>
<keyword evidence="5" id="KW-0067">ATP-binding</keyword>
<keyword evidence="4 9" id="KW-0418">Kinase</keyword>
<dbReference type="GO" id="GO:0016301">
    <property type="term" value="F:kinase activity"/>
    <property type="evidence" value="ECO:0007669"/>
    <property type="project" value="UniProtKB-KW"/>
</dbReference>
<dbReference type="Gene3D" id="3.40.980.20">
    <property type="entry name" value="Four-carbon acid sugar kinase, nucleotide binding domain"/>
    <property type="match status" value="1"/>
</dbReference>
<dbReference type="InterPro" id="IPR010737">
    <property type="entry name" value="4-carb_acid_sugar_kinase_N"/>
</dbReference>
<keyword evidence="6" id="KW-0119">Carbohydrate metabolism</keyword>
<evidence type="ECO:0000256" key="3">
    <source>
        <dbReference type="ARBA" id="ARBA00022741"/>
    </source>
</evidence>
<dbReference type="Pfam" id="PF17042">
    <property type="entry name" value="NBD_C"/>
    <property type="match status" value="1"/>
</dbReference>
<evidence type="ECO:0000256" key="4">
    <source>
        <dbReference type="ARBA" id="ARBA00022777"/>
    </source>
</evidence>
<proteinExistence type="inferred from homology"/>
<evidence type="ECO:0000256" key="2">
    <source>
        <dbReference type="ARBA" id="ARBA00022679"/>
    </source>
</evidence>
<evidence type="ECO:0000259" key="8">
    <source>
        <dbReference type="Pfam" id="PF17042"/>
    </source>
</evidence>
<dbReference type="Proteomes" id="UP000287168">
    <property type="component" value="Unassembled WGS sequence"/>
</dbReference>
<dbReference type="GO" id="GO:0005524">
    <property type="term" value="F:ATP binding"/>
    <property type="evidence" value="ECO:0007669"/>
    <property type="project" value="UniProtKB-KW"/>
</dbReference>
<dbReference type="EMBL" id="SBLC01000066">
    <property type="protein sequence ID" value="RWY36208.1"/>
    <property type="molecule type" value="Genomic_DNA"/>
</dbReference>
<name>A0A451GGL3_9RHOB</name>
<comment type="caution">
    <text evidence="9">The sequence shown here is derived from an EMBL/GenBank/DDBJ whole genome shotgun (WGS) entry which is preliminary data.</text>
</comment>
<dbReference type="Gene3D" id="3.40.50.10840">
    <property type="entry name" value="Putative sugar-binding, N-terminal domain"/>
    <property type="match status" value="1"/>
</dbReference>
<evidence type="ECO:0000313" key="10">
    <source>
        <dbReference type="Proteomes" id="UP000287168"/>
    </source>
</evidence>
<sequence>MRYVFVGDDFTGASDTLATLARAGLKVRLFREVPSPEEVAGLDAFGLATHARAMGPEELADLLRDIGPALAAHNPQILHVKVCSTFDSSAKIGNFVTLAEGLAEATGIVDLAVLGGQPSLGRYAVFGTLFAKGPDGFVHRIDRHPVMSCHPVTPMCEADLTRHLGALGLCGLHLVPRGAQGERFPRLYDALEQGDITAVGRDLFSAPGPVLVIGASSVAEAWLASLGITEGTASVASPPDRAPTARPVFAFAGSRSSVTTAQIAAASGYWRLPVNPADMMAAGAALAEARRWAEERLERGESCLIYLTADHAGEISPAELARAAADFVADVLVGRTLGGLVVAGGDTSGAIVQRLAIRWLDYEAQVCAGVPLLTCDGPFGPLDLALKGGQMGPRDFFDQAMSLLQRRTR</sequence>
<dbReference type="InterPro" id="IPR042213">
    <property type="entry name" value="NBD_C_sf"/>
</dbReference>
<dbReference type="RefSeq" id="WP_128490895.1">
    <property type="nucleotide sequence ID" value="NZ_JBHRVN010000006.1"/>
</dbReference>
<keyword evidence="10" id="KW-1185">Reference proteome</keyword>
<evidence type="ECO:0000313" key="9">
    <source>
        <dbReference type="EMBL" id="RWY36208.1"/>
    </source>
</evidence>
<feature type="domain" description="Four-carbon acid sugar kinase nucleotide binding" evidence="8">
    <location>
        <begin position="251"/>
        <end position="397"/>
    </location>
</feature>
<dbReference type="AlphaFoldDB" id="A0A451GGL3"/>
<keyword evidence="2" id="KW-0808">Transferase</keyword>
<accession>A0A451GGL3</accession>
<dbReference type="SUPFAM" id="SSF142764">
    <property type="entry name" value="YgbK-like"/>
    <property type="match status" value="1"/>
</dbReference>
<feature type="domain" description="Four-carbon acid sugar kinase N-terminal" evidence="7">
    <location>
        <begin position="4"/>
        <end position="221"/>
    </location>
</feature>
<organism evidence="9 10">
    <name type="scientific">Falsigemmobacter intermedius</name>
    <dbReference type="NCBI Taxonomy" id="1553448"/>
    <lineage>
        <taxon>Bacteria</taxon>
        <taxon>Pseudomonadati</taxon>
        <taxon>Pseudomonadota</taxon>
        <taxon>Alphaproteobacteria</taxon>
        <taxon>Rhodobacterales</taxon>
        <taxon>Paracoccaceae</taxon>
        <taxon>Falsigemmobacter</taxon>
    </lineage>
</organism>
<dbReference type="Pfam" id="PF07005">
    <property type="entry name" value="SBD_N"/>
    <property type="match status" value="1"/>
</dbReference>
<keyword evidence="3" id="KW-0547">Nucleotide-binding</keyword>
<dbReference type="OrthoDB" id="7686359at2"/>
<evidence type="ECO:0000256" key="1">
    <source>
        <dbReference type="ARBA" id="ARBA00005715"/>
    </source>
</evidence>